<comment type="caution">
    <text evidence="2">The sequence shown here is derived from an EMBL/GenBank/DDBJ whole genome shotgun (WGS) entry which is preliminary data.</text>
</comment>
<proteinExistence type="predicted"/>
<organism evidence="2 3">
    <name type="scientific">Novosphingobium barchaimii LL02</name>
    <dbReference type="NCBI Taxonomy" id="1114963"/>
    <lineage>
        <taxon>Bacteria</taxon>
        <taxon>Pseudomonadati</taxon>
        <taxon>Pseudomonadota</taxon>
        <taxon>Alphaproteobacteria</taxon>
        <taxon>Sphingomonadales</taxon>
        <taxon>Sphingomonadaceae</taxon>
        <taxon>Novosphingobium</taxon>
    </lineage>
</organism>
<dbReference type="SUPFAM" id="SSF55729">
    <property type="entry name" value="Acyl-CoA N-acyltransferases (Nat)"/>
    <property type="match status" value="1"/>
</dbReference>
<dbReference type="InterPro" id="IPR051531">
    <property type="entry name" value="N-acetyltransferase"/>
</dbReference>
<sequence>MVEIRTEKLLLRKALHDDLGAFHAILSDARAMAFWYRPPHEDLAVTQAWLADMIEIAPNIGEDFAVEFEGKLIGKAGLRKFPTIGLIFHPDVWGRGLASESLRPIIDRAFTEHGLPMIEADVDPRNESSLRLLSRLGFVETRRERRTSLAGDEWCDSVFLRAHSPHTKGH</sequence>
<dbReference type="PANTHER" id="PTHR43792">
    <property type="entry name" value="GNAT FAMILY, PUTATIVE (AFU_ORTHOLOGUE AFUA_3G00765)-RELATED-RELATED"/>
    <property type="match status" value="1"/>
</dbReference>
<dbReference type="InterPro" id="IPR016181">
    <property type="entry name" value="Acyl_CoA_acyltransferase"/>
</dbReference>
<evidence type="ECO:0000313" key="3">
    <source>
        <dbReference type="Proteomes" id="UP000052268"/>
    </source>
</evidence>
<protein>
    <submittedName>
        <fullName evidence="2">Acetyltransferase</fullName>
    </submittedName>
</protein>
<gene>
    <name evidence="2" type="ORF">V474_23015</name>
</gene>
<dbReference type="PROSITE" id="PS51186">
    <property type="entry name" value="GNAT"/>
    <property type="match status" value="1"/>
</dbReference>
<dbReference type="PATRIC" id="fig|1114963.3.peg.3442"/>
<dbReference type="Proteomes" id="UP000052268">
    <property type="component" value="Unassembled WGS sequence"/>
</dbReference>
<dbReference type="Gene3D" id="3.40.630.30">
    <property type="match status" value="1"/>
</dbReference>
<dbReference type="AlphaFoldDB" id="A0A0J7XPL2"/>
<dbReference type="InterPro" id="IPR000182">
    <property type="entry name" value="GNAT_dom"/>
</dbReference>
<dbReference type="RefSeq" id="WP_059152513.1">
    <property type="nucleotide sequence ID" value="NZ_KQ130455.1"/>
</dbReference>
<dbReference type="EMBL" id="JACU01000007">
    <property type="protein sequence ID" value="KMS53549.1"/>
    <property type="molecule type" value="Genomic_DNA"/>
</dbReference>
<keyword evidence="3" id="KW-1185">Reference proteome</keyword>
<dbReference type="Pfam" id="PF13302">
    <property type="entry name" value="Acetyltransf_3"/>
    <property type="match status" value="1"/>
</dbReference>
<evidence type="ECO:0000259" key="1">
    <source>
        <dbReference type="PROSITE" id="PS51186"/>
    </source>
</evidence>
<feature type="domain" description="N-acetyltransferase" evidence="1">
    <location>
        <begin position="9"/>
        <end position="161"/>
    </location>
</feature>
<accession>A0A0J7XPL2</accession>
<keyword evidence="2" id="KW-0808">Transferase</keyword>
<dbReference type="OrthoDB" id="5295305at2"/>
<evidence type="ECO:0000313" key="2">
    <source>
        <dbReference type="EMBL" id="KMS53549.1"/>
    </source>
</evidence>
<name>A0A0J7XPL2_9SPHN</name>
<reference evidence="2 3" key="1">
    <citation type="journal article" date="2015" name="G3 (Bethesda)">
        <title>Insights into Ongoing Evolution of the Hexachlorocyclohexane Catabolic Pathway from Comparative Genomics of Ten Sphingomonadaceae Strains.</title>
        <authorList>
            <person name="Pearce S.L."/>
            <person name="Oakeshott J.G."/>
            <person name="Pandey G."/>
        </authorList>
    </citation>
    <scope>NUCLEOTIDE SEQUENCE [LARGE SCALE GENOMIC DNA]</scope>
    <source>
        <strain evidence="2 3">LL02</strain>
    </source>
</reference>
<dbReference type="PANTHER" id="PTHR43792:SF1">
    <property type="entry name" value="N-ACETYLTRANSFERASE DOMAIN-CONTAINING PROTEIN"/>
    <property type="match status" value="1"/>
</dbReference>
<dbReference type="GO" id="GO:0016747">
    <property type="term" value="F:acyltransferase activity, transferring groups other than amino-acyl groups"/>
    <property type="evidence" value="ECO:0007669"/>
    <property type="project" value="InterPro"/>
</dbReference>